<accession>A0A844HSM7</accession>
<dbReference type="Pfam" id="PF01177">
    <property type="entry name" value="Asp_Glu_race"/>
    <property type="match status" value="1"/>
</dbReference>
<dbReference type="InterPro" id="IPR015942">
    <property type="entry name" value="Asp/Glu/hydantoin_racemase"/>
</dbReference>
<evidence type="ECO:0000256" key="1">
    <source>
        <dbReference type="ARBA" id="ARBA00038414"/>
    </source>
</evidence>
<comment type="similarity">
    <text evidence="1">Belongs to the HyuE racemase family.</text>
</comment>
<dbReference type="InterPro" id="IPR052186">
    <property type="entry name" value="Hydantoin_racemase-like"/>
</dbReference>
<dbReference type="Proteomes" id="UP000449846">
    <property type="component" value="Unassembled WGS sequence"/>
</dbReference>
<gene>
    <name evidence="2" type="ORF">GL300_15100</name>
</gene>
<dbReference type="GO" id="GO:0047661">
    <property type="term" value="F:amino-acid racemase activity"/>
    <property type="evidence" value="ECO:0007669"/>
    <property type="project" value="InterPro"/>
</dbReference>
<evidence type="ECO:0000313" key="3">
    <source>
        <dbReference type="Proteomes" id="UP000449846"/>
    </source>
</evidence>
<dbReference type="PANTHER" id="PTHR28047">
    <property type="entry name" value="PROTEIN DCG1"/>
    <property type="match status" value="1"/>
</dbReference>
<dbReference type="OrthoDB" id="9791723at2"/>
<proteinExistence type="inferred from homology"/>
<evidence type="ECO:0000313" key="2">
    <source>
        <dbReference type="EMBL" id="MTH60542.1"/>
    </source>
</evidence>
<dbReference type="EMBL" id="WMIG01000008">
    <property type="protein sequence ID" value="MTH60542.1"/>
    <property type="molecule type" value="Genomic_DNA"/>
</dbReference>
<dbReference type="PANTHER" id="PTHR28047:SF5">
    <property type="entry name" value="PROTEIN DCG1"/>
    <property type="match status" value="1"/>
</dbReference>
<comment type="caution">
    <text evidence="2">The sequence shown here is derived from an EMBL/GenBank/DDBJ whole genome shotgun (WGS) entry which is preliminary data.</text>
</comment>
<keyword evidence="3" id="KW-1185">Reference proteome</keyword>
<sequence length="217" mass="22370">MKLLYLNPNSSVHMTDGIVAVARQALPEAEILGWTNHGAPPAIQGPEDGAAAIPGLLAQLPAAREAGADAIVIACFDDVGLDQMRVASHCPVLGIGQSAFATATLLGLRYSVITTLAVSVPVIEGNIRASGYDTLCRGVRPSGLPVLTVEAGGEEVCQRLADEMRQARDHDQAQAAILGCAGMAGLKAELARRTTLQVIDGVEASARLAAALAQMAV</sequence>
<dbReference type="InterPro" id="IPR053714">
    <property type="entry name" value="Iso_Racemase_Enz_sf"/>
</dbReference>
<dbReference type="AlphaFoldDB" id="A0A844HSM7"/>
<name>A0A844HSM7_9RHOB</name>
<reference evidence="2 3" key="1">
    <citation type="submission" date="2019-11" db="EMBL/GenBank/DDBJ databases">
        <authorList>
            <person name="Dong K."/>
        </authorList>
    </citation>
    <scope>NUCLEOTIDE SEQUENCE [LARGE SCALE GENOMIC DNA]</scope>
    <source>
        <strain evidence="2 3">NBRC 112902</strain>
    </source>
</reference>
<organism evidence="2 3">
    <name type="scientific">Paracoccus litorisediminis</name>
    <dbReference type="NCBI Taxonomy" id="2006130"/>
    <lineage>
        <taxon>Bacteria</taxon>
        <taxon>Pseudomonadati</taxon>
        <taxon>Pseudomonadota</taxon>
        <taxon>Alphaproteobacteria</taxon>
        <taxon>Rhodobacterales</taxon>
        <taxon>Paracoccaceae</taxon>
        <taxon>Paracoccus</taxon>
    </lineage>
</organism>
<dbReference type="RefSeq" id="WP_155040482.1">
    <property type="nucleotide sequence ID" value="NZ_JBHGCD010000011.1"/>
</dbReference>
<dbReference type="Gene3D" id="3.40.50.12500">
    <property type="match status" value="1"/>
</dbReference>
<protein>
    <submittedName>
        <fullName evidence="2">HyuE hydantoin racemase</fullName>
    </submittedName>
</protein>